<name>A0ABT5T9F9_9RHOB</name>
<evidence type="ECO:0000256" key="1">
    <source>
        <dbReference type="SAM" id="Phobius"/>
    </source>
</evidence>
<dbReference type="Pfam" id="PF19554">
    <property type="entry name" value="DUF6077"/>
    <property type="match status" value="1"/>
</dbReference>
<sequence>MLRTVYHLQRKARWHSGNVALAVCAGAMLAIGLGFLVAAGWMLLAQQFSALIANYVIALIFLGLAAVLLLIRRIRPAPQVPSLDAQLRAEAAAGRSSPPQGEFPALIEAFLFGINTYVQLKNRPRRRE</sequence>
<keyword evidence="3" id="KW-1185">Reference proteome</keyword>
<keyword evidence="1" id="KW-1133">Transmembrane helix</keyword>
<dbReference type="RefSeq" id="WP_274352045.1">
    <property type="nucleotide sequence ID" value="NZ_JAQZSM010000007.1"/>
</dbReference>
<dbReference type="EMBL" id="JAQZSM010000007">
    <property type="protein sequence ID" value="MDD7971360.1"/>
    <property type="molecule type" value="Genomic_DNA"/>
</dbReference>
<dbReference type="Proteomes" id="UP001431784">
    <property type="component" value="Unassembled WGS sequence"/>
</dbReference>
<feature type="transmembrane region" description="Helical" evidence="1">
    <location>
        <begin position="20"/>
        <end position="44"/>
    </location>
</feature>
<reference evidence="2" key="1">
    <citation type="submission" date="2023-02" db="EMBL/GenBank/DDBJ databases">
        <title>Description of Roseinatronobacter alkalisoli sp. nov., an alkaliphilic bacerium isolated from soda soil.</title>
        <authorList>
            <person name="Wei W."/>
        </authorList>
    </citation>
    <scope>NUCLEOTIDE SEQUENCE</scope>
    <source>
        <strain evidence="2">HJB301</strain>
    </source>
</reference>
<proteinExistence type="predicted"/>
<feature type="transmembrane region" description="Helical" evidence="1">
    <location>
        <begin position="50"/>
        <end position="71"/>
    </location>
</feature>
<evidence type="ECO:0000313" key="3">
    <source>
        <dbReference type="Proteomes" id="UP001431784"/>
    </source>
</evidence>
<protein>
    <submittedName>
        <fullName evidence="2">Phage holin family protein</fullName>
    </submittedName>
</protein>
<gene>
    <name evidence="2" type="ORF">PUT78_09610</name>
</gene>
<accession>A0ABT5T9F9</accession>
<keyword evidence="1" id="KW-0472">Membrane</keyword>
<keyword evidence="1" id="KW-0812">Transmembrane</keyword>
<comment type="caution">
    <text evidence="2">The sequence shown here is derived from an EMBL/GenBank/DDBJ whole genome shotgun (WGS) entry which is preliminary data.</text>
</comment>
<organism evidence="2 3">
    <name type="scientific">Roseinatronobacter alkalisoli</name>
    <dbReference type="NCBI Taxonomy" id="3028235"/>
    <lineage>
        <taxon>Bacteria</taxon>
        <taxon>Pseudomonadati</taxon>
        <taxon>Pseudomonadota</taxon>
        <taxon>Alphaproteobacteria</taxon>
        <taxon>Rhodobacterales</taxon>
        <taxon>Paracoccaceae</taxon>
        <taxon>Roseinatronobacter</taxon>
    </lineage>
</organism>
<evidence type="ECO:0000313" key="2">
    <source>
        <dbReference type="EMBL" id="MDD7971360.1"/>
    </source>
</evidence>
<dbReference type="InterPro" id="IPR045723">
    <property type="entry name" value="DUF6077"/>
</dbReference>